<evidence type="ECO:0000313" key="2">
    <source>
        <dbReference type="EMBL" id="PKI77755.1"/>
    </source>
</evidence>
<sequence>MTTSSDTTPSTTDVTLSVETPFCKSFESKLDALYEVSYLSKDDKISSIDLPLINPYTAFSKQPSFSPIRSIRQLILQSPHRVKEYFQSTRFDQHPIQASEAEQFVTLHIPPEFPRQISQGYTHLQFGAIRHALSYHGRKGLPVVARMALLDTIFLEYQYACIGTIDTTFNVGTVFVTLFPNFNMALSDPRLLTTLKVQLQITGAPQVQDFVVATLHYQMAYRVQNYALDLSLSGSEEALVISVDSMNLLASMKKRKELPCSKETQKKADPKPDPGVDEGLSTVLKKKKVLPCYKPILKWVRKQKWENLEEIRDYLKDMVPTSISERLVHNMEQKGLVPSVSKPPKEEKEKKNEDSEEEEAQEAFMVFPKENPLSSFIKEQCEDNQMLVQDEASNSVSEEEEKQESEASPEESKDSWETEDSYPPVKMMGRGDGVR</sequence>
<proteinExistence type="predicted"/>
<dbReference type="AlphaFoldDB" id="A0A2I0LAP7"/>
<keyword evidence="3" id="KW-1185">Reference proteome</keyword>
<feature type="region of interest" description="Disordered" evidence="1">
    <location>
        <begin position="330"/>
        <end position="435"/>
    </location>
</feature>
<dbReference type="InterPro" id="IPR028919">
    <property type="entry name" value="Viral_movement"/>
</dbReference>
<feature type="compositionally biased region" description="Acidic residues" evidence="1">
    <location>
        <begin position="397"/>
        <end position="409"/>
    </location>
</feature>
<name>A0A2I0LAP7_PUNGR</name>
<dbReference type="InterPro" id="IPR053098">
    <property type="entry name" value="Petuviruses_polyprotein"/>
</dbReference>
<dbReference type="Proteomes" id="UP000233551">
    <property type="component" value="Unassembled WGS sequence"/>
</dbReference>
<dbReference type="Pfam" id="PF01107">
    <property type="entry name" value="MP"/>
    <property type="match status" value="1"/>
</dbReference>
<dbReference type="PANTHER" id="PTHR48435">
    <property type="entry name" value="POLYPROTEIN"/>
    <property type="match status" value="1"/>
</dbReference>
<reference evidence="2 3" key="1">
    <citation type="submission" date="2017-11" db="EMBL/GenBank/DDBJ databases">
        <title>De-novo sequencing of pomegranate (Punica granatum L.) genome.</title>
        <authorList>
            <person name="Akparov Z."/>
            <person name="Amiraslanov A."/>
            <person name="Hajiyeva S."/>
            <person name="Abbasov M."/>
            <person name="Kaur K."/>
            <person name="Hamwieh A."/>
            <person name="Solovyev V."/>
            <person name="Salamov A."/>
            <person name="Braich B."/>
            <person name="Kosarev P."/>
            <person name="Mahmoud A."/>
            <person name="Hajiyev E."/>
            <person name="Babayeva S."/>
            <person name="Izzatullayeva V."/>
            <person name="Mammadov A."/>
            <person name="Mammadov A."/>
            <person name="Sharifova S."/>
            <person name="Ojaghi J."/>
            <person name="Eynullazada K."/>
            <person name="Bayramov B."/>
            <person name="Abdulazimova A."/>
            <person name="Shahmuradov I."/>
        </authorList>
    </citation>
    <scope>NUCLEOTIDE SEQUENCE [LARGE SCALE GENOMIC DNA]</scope>
    <source>
        <strain evidence="3">cv. AG2017</strain>
        <tissue evidence="2">Leaf</tissue>
    </source>
</reference>
<gene>
    <name evidence="2" type="ORF">CRG98_001879</name>
</gene>
<dbReference type="PANTHER" id="PTHR48435:SF1">
    <property type="entry name" value="POLYPROTEIN"/>
    <property type="match status" value="1"/>
</dbReference>
<feature type="compositionally biased region" description="Basic and acidic residues" evidence="1">
    <location>
        <begin position="343"/>
        <end position="353"/>
    </location>
</feature>
<evidence type="ECO:0000313" key="3">
    <source>
        <dbReference type="Proteomes" id="UP000233551"/>
    </source>
</evidence>
<evidence type="ECO:0000256" key="1">
    <source>
        <dbReference type="SAM" id="MobiDB-lite"/>
    </source>
</evidence>
<protein>
    <submittedName>
        <fullName evidence="2">Uncharacterized protein</fullName>
    </submittedName>
</protein>
<comment type="caution">
    <text evidence="2">The sequence shown here is derived from an EMBL/GenBank/DDBJ whole genome shotgun (WGS) entry which is preliminary data.</text>
</comment>
<accession>A0A2I0LAP7</accession>
<dbReference type="EMBL" id="PGOL01000076">
    <property type="protein sequence ID" value="PKI77755.1"/>
    <property type="molecule type" value="Genomic_DNA"/>
</dbReference>
<organism evidence="2 3">
    <name type="scientific">Punica granatum</name>
    <name type="common">Pomegranate</name>
    <dbReference type="NCBI Taxonomy" id="22663"/>
    <lineage>
        <taxon>Eukaryota</taxon>
        <taxon>Viridiplantae</taxon>
        <taxon>Streptophyta</taxon>
        <taxon>Embryophyta</taxon>
        <taxon>Tracheophyta</taxon>
        <taxon>Spermatophyta</taxon>
        <taxon>Magnoliopsida</taxon>
        <taxon>eudicotyledons</taxon>
        <taxon>Gunneridae</taxon>
        <taxon>Pentapetalae</taxon>
        <taxon>rosids</taxon>
        <taxon>malvids</taxon>
        <taxon>Myrtales</taxon>
        <taxon>Lythraceae</taxon>
        <taxon>Punica</taxon>
    </lineage>
</organism>